<evidence type="ECO:0000256" key="5">
    <source>
        <dbReference type="ARBA" id="ARBA00023242"/>
    </source>
</evidence>
<dbReference type="PANTHER" id="PTHR15180">
    <property type="entry name" value="GENERAL TRANSCRIPTION FACTOR 3C POLYPEPTIDE 1"/>
    <property type="match status" value="1"/>
</dbReference>
<feature type="compositionally biased region" description="Low complexity" evidence="6">
    <location>
        <begin position="140"/>
        <end position="151"/>
    </location>
</feature>
<feature type="region of interest" description="Disordered" evidence="6">
    <location>
        <begin position="1045"/>
        <end position="1083"/>
    </location>
</feature>
<feature type="compositionally biased region" description="Basic and acidic residues" evidence="6">
    <location>
        <begin position="517"/>
        <end position="532"/>
    </location>
</feature>
<proteinExistence type="predicted"/>
<organism evidence="9 10">
    <name type="scientific">Stereocaulon virgatum</name>
    <dbReference type="NCBI Taxonomy" id="373712"/>
    <lineage>
        <taxon>Eukaryota</taxon>
        <taxon>Fungi</taxon>
        <taxon>Dikarya</taxon>
        <taxon>Ascomycota</taxon>
        <taxon>Pezizomycotina</taxon>
        <taxon>Lecanoromycetes</taxon>
        <taxon>OSLEUM clade</taxon>
        <taxon>Lecanoromycetidae</taxon>
        <taxon>Lecanorales</taxon>
        <taxon>Lecanorineae</taxon>
        <taxon>Stereocaulaceae</taxon>
        <taxon>Stereocaulon</taxon>
    </lineage>
</organism>
<evidence type="ECO:0000256" key="1">
    <source>
        <dbReference type="ARBA" id="ARBA00004123"/>
    </source>
</evidence>
<feature type="domain" description="Transcription factor tau subunit sfc3/Tfc3 C-terminal" evidence="8">
    <location>
        <begin position="1855"/>
        <end position="2262"/>
    </location>
</feature>
<keyword evidence="5" id="KW-0539">Nucleus</keyword>
<evidence type="ECO:0000313" key="10">
    <source>
        <dbReference type="Proteomes" id="UP001590950"/>
    </source>
</evidence>
<accession>A0ABR3ZY81</accession>
<dbReference type="EMBL" id="JBEFKJ010000040">
    <property type="protein sequence ID" value="KAL2037504.1"/>
    <property type="molecule type" value="Genomic_DNA"/>
</dbReference>
<evidence type="ECO:0000256" key="2">
    <source>
        <dbReference type="ARBA" id="ARBA00022553"/>
    </source>
</evidence>
<gene>
    <name evidence="9" type="ORF">N7G274_009785</name>
</gene>
<feature type="compositionally biased region" description="Low complexity" evidence="6">
    <location>
        <begin position="104"/>
        <end position="115"/>
    </location>
</feature>
<feature type="region of interest" description="Disordered" evidence="6">
    <location>
        <begin position="512"/>
        <end position="586"/>
    </location>
</feature>
<feature type="region of interest" description="Disordered" evidence="6">
    <location>
        <begin position="914"/>
        <end position="933"/>
    </location>
</feature>
<comment type="caution">
    <text evidence="9">The sequence shown here is derived from an EMBL/GenBank/DDBJ whole genome shotgun (WGS) entry which is preliminary data.</text>
</comment>
<feature type="region of interest" description="Disordered" evidence="6">
    <location>
        <begin position="1380"/>
        <end position="1431"/>
    </location>
</feature>
<feature type="compositionally biased region" description="Basic residues" evidence="6">
    <location>
        <begin position="293"/>
        <end position="302"/>
    </location>
</feature>
<feature type="region of interest" description="Disordered" evidence="6">
    <location>
        <begin position="102"/>
        <end position="166"/>
    </location>
</feature>
<feature type="compositionally biased region" description="Polar residues" evidence="6">
    <location>
        <begin position="157"/>
        <end position="166"/>
    </location>
</feature>
<keyword evidence="10" id="KW-1185">Reference proteome</keyword>
<feature type="compositionally biased region" description="Basic and acidic residues" evidence="6">
    <location>
        <begin position="574"/>
        <end position="583"/>
    </location>
</feature>
<feature type="region of interest" description="Disordered" evidence="6">
    <location>
        <begin position="1539"/>
        <end position="1634"/>
    </location>
</feature>
<protein>
    <submittedName>
        <fullName evidence="9">Uncharacterized protein</fullName>
    </submittedName>
</protein>
<dbReference type="InterPro" id="IPR046488">
    <property type="entry name" value="Sfc3/Tfc3_C"/>
</dbReference>
<feature type="compositionally biased region" description="Polar residues" evidence="6">
    <location>
        <begin position="1147"/>
        <end position="1156"/>
    </location>
</feature>
<feature type="region of interest" description="Disordered" evidence="6">
    <location>
        <begin position="614"/>
        <end position="635"/>
    </location>
</feature>
<feature type="compositionally biased region" description="Polar residues" evidence="6">
    <location>
        <begin position="1585"/>
        <end position="1618"/>
    </location>
</feature>
<feature type="compositionally biased region" description="Basic residues" evidence="6">
    <location>
        <begin position="614"/>
        <end position="625"/>
    </location>
</feature>
<dbReference type="InterPro" id="IPR044210">
    <property type="entry name" value="Tfc3-like"/>
</dbReference>
<evidence type="ECO:0000313" key="9">
    <source>
        <dbReference type="EMBL" id="KAL2037504.1"/>
    </source>
</evidence>
<feature type="compositionally biased region" description="Polar residues" evidence="6">
    <location>
        <begin position="545"/>
        <end position="564"/>
    </location>
</feature>
<name>A0ABR3ZY81_9LECA</name>
<dbReference type="PANTHER" id="PTHR15180:SF1">
    <property type="entry name" value="GENERAL TRANSCRIPTION FACTOR 3C POLYPEPTIDE 1"/>
    <property type="match status" value="1"/>
</dbReference>
<dbReference type="Proteomes" id="UP001590950">
    <property type="component" value="Unassembled WGS sequence"/>
</dbReference>
<keyword evidence="4" id="KW-0804">Transcription</keyword>
<dbReference type="Pfam" id="PF20222">
    <property type="entry name" value="DUF6581"/>
    <property type="match status" value="1"/>
</dbReference>
<evidence type="ECO:0000256" key="3">
    <source>
        <dbReference type="ARBA" id="ARBA00023125"/>
    </source>
</evidence>
<evidence type="ECO:0000256" key="4">
    <source>
        <dbReference type="ARBA" id="ARBA00023163"/>
    </source>
</evidence>
<reference evidence="9 10" key="1">
    <citation type="submission" date="2024-09" db="EMBL/GenBank/DDBJ databases">
        <title>Rethinking Asexuality: The Enigmatic Case of Functional Sexual Genes in Lepraria (Stereocaulaceae).</title>
        <authorList>
            <person name="Doellman M."/>
            <person name="Sun Y."/>
            <person name="Barcenas-Pena A."/>
            <person name="Lumbsch H.T."/>
            <person name="Grewe F."/>
        </authorList>
    </citation>
    <scope>NUCLEOTIDE SEQUENCE [LARGE SCALE GENOMIC DNA]</scope>
    <source>
        <strain evidence="9 10">Mercado 3170</strain>
    </source>
</reference>
<feature type="compositionally biased region" description="Polar residues" evidence="6">
    <location>
        <begin position="125"/>
        <end position="139"/>
    </location>
</feature>
<feature type="region of interest" description="Disordered" evidence="6">
    <location>
        <begin position="269"/>
        <end position="329"/>
    </location>
</feature>
<feature type="region of interest" description="Disordered" evidence="6">
    <location>
        <begin position="826"/>
        <end position="867"/>
    </location>
</feature>
<feature type="compositionally biased region" description="Polar residues" evidence="6">
    <location>
        <begin position="1163"/>
        <end position="1178"/>
    </location>
</feature>
<comment type="subcellular location">
    <subcellularLocation>
        <location evidence="1">Nucleus</location>
    </subcellularLocation>
</comment>
<evidence type="ECO:0000256" key="6">
    <source>
        <dbReference type="SAM" id="MobiDB-lite"/>
    </source>
</evidence>
<feature type="compositionally biased region" description="Polar residues" evidence="6">
    <location>
        <begin position="303"/>
        <end position="329"/>
    </location>
</feature>
<feature type="domain" description="B-block binding subunit of TFIIIC" evidence="7">
    <location>
        <begin position="199"/>
        <end position="272"/>
    </location>
</feature>
<feature type="region of interest" description="Disordered" evidence="6">
    <location>
        <begin position="1147"/>
        <end position="1186"/>
    </location>
</feature>
<evidence type="ECO:0000259" key="8">
    <source>
        <dbReference type="Pfam" id="PF20222"/>
    </source>
</evidence>
<keyword evidence="2" id="KW-0597">Phosphoprotein</keyword>
<evidence type="ECO:0000259" key="7">
    <source>
        <dbReference type="Pfam" id="PF04182"/>
    </source>
</evidence>
<dbReference type="Pfam" id="PF04182">
    <property type="entry name" value="B-block_TFIIIC"/>
    <property type="match status" value="1"/>
</dbReference>
<dbReference type="InterPro" id="IPR007309">
    <property type="entry name" value="TFIIIC_Bblock-bd"/>
</dbReference>
<keyword evidence="3" id="KW-0238">DNA-binding</keyword>
<sequence>MAKSLDGLIRHLLDQIALCGEHGALPSDFITYVKGYYAEQSKETQHADGDSTVSSQKTTPNIDRPFLEHVWKWITKDPEIRVGDHAGHKRLTLSEVEARNAAIQQQDQISSSVESPASKDGAPTSLPSSQKSQKFSGNGQASESSQARSAAKVPVTPTKNLRSLPVSTFQPGTRLYTSENRMWYALTGHGPDLGKIKALDFVALSIIAACGPKGILQHDLTRISGQDKRSLPARTDRLHDSGYIVKERLMTDDGTGQRMIHTSRCTLARYAKSTPNQPEQPAGPLTKEERRREQKRKRKRKNVASSNVVTSSPAAKIDSNQNPSLEGTQFVPQWSSDRSVNNHIFDLVDQAGTQGMSMNELRGRLFGGSVKKVTEDYVSRLVECWQLSQPLHLRHLSIVRDTLLRGKSQIYIYYSYNNFKKLVEAGTGFWEAVTPVPDTVRQGNNVAASLSALPDIDEHGFPKLDMNQFQGRHNDATPGECVSALNAGSFRLSGNDPFLQKQVDGTSVLKYKASRNNHSDEPCPRKRADSPAHHAARKPHAIHTFTRTTPSPSQHESMEPQNIGNPKKRPQSPIRDRPEEFQSSKKLGYLTTQVDLARAEAHGIQSGRYVVRKSNKRTGRPRKYPKSGIPDNIETMSPSEIKKLRDSQEMAEKYERSKIEYEITERIKDGEDPAYVTQDVLSAADILRKQDGREPLPSFPRAQVLHQFAGGPMPEPIDTATGNIGSMLPSSYLLPRRGTGRRRKKGYWPSMAAHTIWLPTPSKIPNLNIGTEEPSKDVKILSGGLRDQDQCQSALMAPKAMPEAKPDLPYLPSVAAHSWPHLSNLVSKTEVSQTKRSRGRPRNPNKQAVPSPKANQHAVPSAVVRSPLNTPTRAATIDLTRFNPGMIDEGAYPGWIKFMSKYYQDQLESIARPRDGVFYGPTKPRRKRQCEPPDLRPREYKVVIFKLARLHEFDWFVTQPQALGPVPSLDRRDQESLALVVESRPPEPRQSLTNLGHDLIPPLTEIETPSRTCPVPLLNDLGLQPDTDFQQPPFVDHIIPGATSGYVSPYAKTTGAKRKRGTSPHPNRGRPPPPPAYLLRNSHSNDLNPEAQPLVTTVKIGAHAEADRTSEDVHKACDETTVEAPNVNERIPNDGSNYPIIDRSVSTTPPSTNTAGSCIPIEQSASNGFRTPTSTQKRSGSDVGTVEPQIKNSFNRVSRLGGSVAMLRKNIVMDLVEKCHGIFSGSGEMVTPFTVEWSKRGLEGNPEKRTVQNAVNNLCAEGKLRRITFTYQNKHGIVATKTMFTLASIDPADSRVKEMQTRMIAYHPRYYVPEGVMRAEDQHATSLLEKVDASRATDGRSRTASELSPADLKRLNWGRKMTEGKDQVVEARLEALRAQERGEMQHRISLGTDRSSQSDSDSRRRPRMLFIPPDPPPKPVGRPKGSTEDFQQWSSMEKIPDETVVPPLPLPRRSSAAVDGMRSLTWLSSEYAFSEFNFENRRPTLLQPTIDKHIRNAYARYGRKLDLSRSIQSLSKSNNHPNQRMRAITENAARIERMQKEAKAARPSLLFSDSRSSPFEPPYARVCPPSSKNVEPQSKPKETGQDQTAPKQTLSTPAGGSGHSESTLILQSSETPQFESVEHPDLSKTQDMQPDRKRHLLVGFMDPVHHFNSSNGTFSVSFSGINPPSKHVAWRGTALCPYTHTLRPVTPFIRKRKRLASIVSPQELLPRTTGRFEDDINLLLDSELSVEGLQDALFPDWPIINHVFPHSHTTAETIGAVANDYSETAEFSHPVKKRKYVRSRIGHSILNAGNKDISPAAAQALKRIQINTPLKRRRLTSLVVNHSQDDASSPVQLGSDSRPTKFRRVRGPRRANLMGEEGEKRLLTAVVAIRTLTGGLEQHIDWVLIAKAFEGTHEQMFLRSRWGHIREKNKLLMPKLEKDFQTMFPKAYEEGKVPSIDFENLAAYDWKALIDWTLDSLSTDLQSRPELPADRNEFDDVYTLDEASEEDISGFYEIDAPSNTARRTSIVNRGAYQYPSNLRTKLAPPGDREQIATAKTWVRANVITPEDTYNGVAARDKLSIFPVRVIEDALKEMLIDRVLMQENKGRLIPGRNYDVSEHLISRLKKNLLPAHFQRALAYKKQLDLDFEETGSALYSLTADDGDILAIINMVAEKRITLTPISIPAKKWGLTDGSYETRQMDKKLLNFDIELRPLPAYIEGIPLSPFPPPPSHHLQNPDAKIPLWYDIHDHLVPVMWEMVVAAILAVLAVRSGISAMELERAFRPAIDVWEIELVLEWLVAARAVRKVGRGWAVCEWWWLALGSVEEVRSGFGEGLGRDKGKGRA</sequence>